<dbReference type="RefSeq" id="WP_346052807.1">
    <property type="nucleotide sequence ID" value="NZ_JAYGII010000037.1"/>
</dbReference>
<keyword evidence="1" id="KW-0812">Transmembrane</keyword>
<proteinExistence type="predicted"/>
<evidence type="ECO:0000256" key="1">
    <source>
        <dbReference type="SAM" id="Phobius"/>
    </source>
</evidence>
<comment type="caution">
    <text evidence="2">The sequence shown here is derived from an EMBL/GenBank/DDBJ whole genome shotgun (WGS) entry which is preliminary data.</text>
</comment>
<keyword evidence="3" id="KW-1185">Reference proteome</keyword>
<organism evidence="2 3">
    <name type="scientific">Natronospira elongata</name>
    <dbReference type="NCBI Taxonomy" id="3110268"/>
    <lineage>
        <taxon>Bacteria</taxon>
        <taxon>Pseudomonadati</taxon>
        <taxon>Pseudomonadota</taxon>
        <taxon>Gammaproteobacteria</taxon>
        <taxon>Natronospirales</taxon>
        <taxon>Natronospiraceae</taxon>
        <taxon>Natronospira</taxon>
    </lineage>
</organism>
<accession>A0AAP6MND9</accession>
<sequence>MKTATALKRMASEFMPGPKLFFILLSVAGSFMLYGSDVLFGLALLGGAMAMSMVERALQDKGLSWLLGDLGVIILLTGVIGLMFRDVSPLFLSIGLIITGVLIILAASLKPASSKKTA</sequence>
<feature type="transmembrane region" description="Helical" evidence="1">
    <location>
        <begin position="90"/>
        <end position="109"/>
    </location>
</feature>
<keyword evidence="1" id="KW-0472">Membrane</keyword>
<reference evidence="2 3" key="1">
    <citation type="submission" date="2023-12" db="EMBL/GenBank/DDBJ databases">
        <title>Whole-genome sequencing of halo(alkali)philic microorganisms from hypersaline lakes.</title>
        <authorList>
            <person name="Sorokin D.Y."/>
            <person name="Merkel A.Y."/>
            <person name="Messina E."/>
            <person name="Yakimov M."/>
        </authorList>
    </citation>
    <scope>NUCLEOTIDE SEQUENCE [LARGE SCALE GENOMIC DNA]</scope>
    <source>
        <strain evidence="2 3">AB-CW1</strain>
    </source>
</reference>
<dbReference type="AlphaFoldDB" id="A0AAP6MND9"/>
<dbReference type="Proteomes" id="UP001302316">
    <property type="component" value="Unassembled WGS sequence"/>
</dbReference>
<feature type="transmembrane region" description="Helical" evidence="1">
    <location>
        <begin position="20"/>
        <end position="51"/>
    </location>
</feature>
<feature type="transmembrane region" description="Helical" evidence="1">
    <location>
        <begin position="63"/>
        <end position="84"/>
    </location>
</feature>
<evidence type="ECO:0000313" key="2">
    <source>
        <dbReference type="EMBL" id="MEA5446516.1"/>
    </source>
</evidence>
<keyword evidence="1" id="KW-1133">Transmembrane helix</keyword>
<name>A0AAP6MND9_9GAMM</name>
<evidence type="ECO:0000313" key="3">
    <source>
        <dbReference type="Proteomes" id="UP001302316"/>
    </source>
</evidence>
<gene>
    <name evidence="2" type="ORF">VCB98_11875</name>
</gene>
<protein>
    <submittedName>
        <fullName evidence="2">Uncharacterized protein</fullName>
    </submittedName>
</protein>
<dbReference type="EMBL" id="JAYGII010000037">
    <property type="protein sequence ID" value="MEA5446516.1"/>
    <property type="molecule type" value="Genomic_DNA"/>
</dbReference>